<keyword evidence="3" id="KW-0238">DNA-binding</keyword>
<organism evidence="8 9">
    <name type="scientific">Cerrena zonata</name>
    <dbReference type="NCBI Taxonomy" id="2478898"/>
    <lineage>
        <taxon>Eukaryota</taxon>
        <taxon>Fungi</taxon>
        <taxon>Dikarya</taxon>
        <taxon>Basidiomycota</taxon>
        <taxon>Agaricomycotina</taxon>
        <taxon>Agaricomycetes</taxon>
        <taxon>Polyporales</taxon>
        <taxon>Cerrenaceae</taxon>
        <taxon>Cerrena</taxon>
    </lineage>
</organism>
<feature type="region of interest" description="Disordered" evidence="7">
    <location>
        <begin position="93"/>
        <end position="113"/>
    </location>
</feature>
<dbReference type="GO" id="GO:0006260">
    <property type="term" value="P:DNA replication"/>
    <property type="evidence" value="ECO:0007669"/>
    <property type="project" value="UniProtKB-KW"/>
</dbReference>
<dbReference type="Pfam" id="PF09696">
    <property type="entry name" value="Ctf8"/>
    <property type="match status" value="1"/>
</dbReference>
<protein>
    <recommendedName>
        <fullName evidence="10">Chromosome transmission fidelity protein 8</fullName>
    </recommendedName>
</protein>
<comment type="caution">
    <text evidence="8">The sequence shown here is derived from an EMBL/GenBank/DDBJ whole genome shotgun (WGS) entry which is preliminary data.</text>
</comment>
<dbReference type="EMBL" id="JASBNA010000006">
    <property type="protein sequence ID" value="KAK7690444.1"/>
    <property type="molecule type" value="Genomic_DNA"/>
</dbReference>
<evidence type="ECO:0008006" key="10">
    <source>
        <dbReference type="Google" id="ProtNLM"/>
    </source>
</evidence>
<sequence>MIIPINLHPERSSSTSSTCTFPPALAQFGSDELILVELQGSLEVEGDNIGATVGKLSVDPSTKKPTLLIGHHLLEGKLVNLPKPLAVLHNSPLQNTANDESNSMSVDGESKGSSKSWDVVAVVKKKMVFAKRPIPIMLGKNSGMTSLGVEKKTT</sequence>
<keyword evidence="2" id="KW-0235">DNA replication</keyword>
<dbReference type="InterPro" id="IPR018607">
    <property type="entry name" value="Ctf8"/>
</dbReference>
<dbReference type="PANTHER" id="PTHR28605">
    <property type="entry name" value="CTF8, CHROMOSOME TRANSMISSION FIDELITY FACTOR 8 HOMOLOG (S. CEREVISIAE)"/>
    <property type="match status" value="1"/>
</dbReference>
<evidence type="ECO:0000313" key="9">
    <source>
        <dbReference type="Proteomes" id="UP001385951"/>
    </source>
</evidence>
<evidence type="ECO:0000256" key="1">
    <source>
        <dbReference type="ARBA" id="ARBA00004123"/>
    </source>
</evidence>
<keyword evidence="9" id="KW-1185">Reference proteome</keyword>
<dbReference type="Proteomes" id="UP001385951">
    <property type="component" value="Unassembled WGS sequence"/>
</dbReference>
<dbReference type="GO" id="GO:0007064">
    <property type="term" value="P:mitotic sister chromatid cohesion"/>
    <property type="evidence" value="ECO:0007669"/>
    <property type="project" value="InterPro"/>
</dbReference>
<keyword evidence="5" id="KW-0131">Cell cycle</keyword>
<comment type="similarity">
    <text evidence="6">Belongs to the CTF8 family.</text>
</comment>
<dbReference type="AlphaFoldDB" id="A0AAW0GLD9"/>
<gene>
    <name evidence="8" type="ORF">QCA50_005542</name>
</gene>
<evidence type="ECO:0000256" key="5">
    <source>
        <dbReference type="ARBA" id="ARBA00023306"/>
    </source>
</evidence>
<evidence type="ECO:0000256" key="2">
    <source>
        <dbReference type="ARBA" id="ARBA00022705"/>
    </source>
</evidence>
<name>A0AAW0GLD9_9APHY</name>
<evidence type="ECO:0000256" key="6">
    <source>
        <dbReference type="ARBA" id="ARBA00038447"/>
    </source>
</evidence>
<comment type="subcellular location">
    <subcellularLocation>
        <location evidence="1">Nucleus</location>
    </subcellularLocation>
</comment>
<dbReference type="PANTHER" id="PTHR28605:SF1">
    <property type="entry name" value="CHROMOSOME TRANSMISSION FIDELITY FACTOR 8"/>
    <property type="match status" value="1"/>
</dbReference>
<evidence type="ECO:0000256" key="4">
    <source>
        <dbReference type="ARBA" id="ARBA00023242"/>
    </source>
</evidence>
<evidence type="ECO:0000256" key="7">
    <source>
        <dbReference type="SAM" id="MobiDB-lite"/>
    </source>
</evidence>
<dbReference type="GO" id="GO:0003677">
    <property type="term" value="F:DNA binding"/>
    <property type="evidence" value="ECO:0007669"/>
    <property type="project" value="UniProtKB-KW"/>
</dbReference>
<dbReference type="GO" id="GO:0031390">
    <property type="term" value="C:Ctf18 RFC-like complex"/>
    <property type="evidence" value="ECO:0007669"/>
    <property type="project" value="InterPro"/>
</dbReference>
<keyword evidence="4" id="KW-0539">Nucleus</keyword>
<evidence type="ECO:0000313" key="8">
    <source>
        <dbReference type="EMBL" id="KAK7690444.1"/>
    </source>
</evidence>
<evidence type="ECO:0000256" key="3">
    <source>
        <dbReference type="ARBA" id="ARBA00023125"/>
    </source>
</evidence>
<accession>A0AAW0GLD9</accession>
<reference evidence="8 9" key="1">
    <citation type="submission" date="2022-09" db="EMBL/GenBank/DDBJ databases">
        <authorList>
            <person name="Palmer J.M."/>
        </authorList>
    </citation>
    <scope>NUCLEOTIDE SEQUENCE [LARGE SCALE GENOMIC DNA]</scope>
    <source>
        <strain evidence="8 9">DSM 7382</strain>
    </source>
</reference>
<proteinExistence type="inferred from homology"/>